<evidence type="ECO:0000313" key="9">
    <source>
        <dbReference type="EMBL" id="MBO9201574.1"/>
    </source>
</evidence>
<name>A0ABS3YUG3_9BACT</name>
<evidence type="ECO:0000256" key="1">
    <source>
        <dbReference type="ARBA" id="ARBA00004651"/>
    </source>
</evidence>
<feature type="transmembrane region" description="Helical" evidence="8">
    <location>
        <begin position="61"/>
        <end position="83"/>
    </location>
</feature>
<sequence length="372" mass="41550">MENMHNNHYSLLKPLQITLFGALLLYFGSTLFIPICYGLLIAVILFPFCKWLERHRWPRSLAITAGLLLVFIIFSIIISLLFIEIDVLRKEVPELMVKAKPSLVQLQLWIESALGLSVASQNEWWQQLLHNLSGNSSNILQSIIAATAGGLFTLFLVPMYAALFLHNRETFVQFLVKLIGGGHRQQLQVILAETINTYFHFIKGMVLVYLIVGALNSIGLLALGIPHAILFGMLTAIMTIIPYVGIVISALLPISIAWITKDSIWYPIGVVAIFTFVQYLEANIIFPKVVATQLKVSTWATLVAIVAGGLLWGVSGMILFIPFIGILKIITEHIPEWGALNVLLGRDLNVIEEINVKENPSFKKKNIQQVIK</sequence>
<evidence type="ECO:0000256" key="8">
    <source>
        <dbReference type="SAM" id="Phobius"/>
    </source>
</evidence>
<feature type="transmembrane region" description="Helical" evidence="8">
    <location>
        <begin position="206"/>
        <end position="225"/>
    </location>
</feature>
<dbReference type="RefSeq" id="WP_209139628.1">
    <property type="nucleotide sequence ID" value="NZ_JAGHKO010000004.1"/>
</dbReference>
<dbReference type="PANTHER" id="PTHR21716">
    <property type="entry name" value="TRANSMEMBRANE PROTEIN"/>
    <property type="match status" value="1"/>
</dbReference>
<accession>A0ABS3YUG3</accession>
<feature type="transmembrane region" description="Helical" evidence="8">
    <location>
        <begin position="231"/>
        <end position="252"/>
    </location>
</feature>
<evidence type="ECO:0000256" key="5">
    <source>
        <dbReference type="ARBA" id="ARBA00022692"/>
    </source>
</evidence>
<reference evidence="9 10" key="1">
    <citation type="submission" date="2021-03" db="EMBL/GenBank/DDBJ databases">
        <title>Assistant Professor.</title>
        <authorList>
            <person name="Huq M.A."/>
        </authorList>
    </citation>
    <scope>NUCLEOTIDE SEQUENCE [LARGE SCALE GENOMIC DNA]</scope>
    <source>
        <strain evidence="9 10">MAH-29</strain>
    </source>
</reference>
<feature type="transmembrane region" description="Helical" evidence="8">
    <location>
        <begin position="264"/>
        <end position="286"/>
    </location>
</feature>
<organism evidence="9 10">
    <name type="scientific">Niastella soli</name>
    <dbReference type="NCBI Taxonomy" id="2821487"/>
    <lineage>
        <taxon>Bacteria</taxon>
        <taxon>Pseudomonadati</taxon>
        <taxon>Bacteroidota</taxon>
        <taxon>Chitinophagia</taxon>
        <taxon>Chitinophagales</taxon>
        <taxon>Chitinophagaceae</taxon>
        <taxon>Niastella</taxon>
    </lineage>
</organism>
<keyword evidence="7 8" id="KW-0472">Membrane</keyword>
<keyword evidence="10" id="KW-1185">Reference proteome</keyword>
<evidence type="ECO:0000256" key="4">
    <source>
        <dbReference type="ARBA" id="ARBA00022475"/>
    </source>
</evidence>
<dbReference type="InterPro" id="IPR002549">
    <property type="entry name" value="AI-2E-like"/>
</dbReference>
<evidence type="ECO:0000313" key="10">
    <source>
        <dbReference type="Proteomes" id="UP000677244"/>
    </source>
</evidence>
<gene>
    <name evidence="9" type="ORF">J7I42_14930</name>
</gene>
<comment type="subcellular location">
    <subcellularLocation>
        <location evidence="1">Cell membrane</location>
        <topology evidence="1">Multi-pass membrane protein</topology>
    </subcellularLocation>
</comment>
<keyword evidence="4" id="KW-1003">Cell membrane</keyword>
<proteinExistence type="inferred from homology"/>
<dbReference type="EMBL" id="JAGHKO010000004">
    <property type="protein sequence ID" value="MBO9201574.1"/>
    <property type="molecule type" value="Genomic_DNA"/>
</dbReference>
<keyword evidence="6 8" id="KW-1133">Transmembrane helix</keyword>
<feature type="transmembrane region" description="Helical" evidence="8">
    <location>
        <begin position="298"/>
        <end position="327"/>
    </location>
</feature>
<feature type="transmembrane region" description="Helical" evidence="8">
    <location>
        <begin position="139"/>
        <end position="165"/>
    </location>
</feature>
<evidence type="ECO:0000256" key="7">
    <source>
        <dbReference type="ARBA" id="ARBA00023136"/>
    </source>
</evidence>
<evidence type="ECO:0000256" key="6">
    <source>
        <dbReference type="ARBA" id="ARBA00022989"/>
    </source>
</evidence>
<keyword evidence="3" id="KW-0813">Transport</keyword>
<dbReference type="Pfam" id="PF01594">
    <property type="entry name" value="AI-2E_transport"/>
    <property type="match status" value="1"/>
</dbReference>
<evidence type="ECO:0000256" key="3">
    <source>
        <dbReference type="ARBA" id="ARBA00022448"/>
    </source>
</evidence>
<feature type="transmembrane region" description="Helical" evidence="8">
    <location>
        <begin position="20"/>
        <end position="49"/>
    </location>
</feature>
<protein>
    <submittedName>
        <fullName evidence="9">AI-2E family transporter</fullName>
    </submittedName>
</protein>
<comment type="caution">
    <text evidence="9">The sequence shown here is derived from an EMBL/GenBank/DDBJ whole genome shotgun (WGS) entry which is preliminary data.</text>
</comment>
<dbReference type="PANTHER" id="PTHR21716:SF53">
    <property type="entry name" value="PERMEASE PERM-RELATED"/>
    <property type="match status" value="1"/>
</dbReference>
<comment type="similarity">
    <text evidence="2">Belongs to the autoinducer-2 exporter (AI-2E) (TC 2.A.86) family.</text>
</comment>
<evidence type="ECO:0000256" key="2">
    <source>
        <dbReference type="ARBA" id="ARBA00009773"/>
    </source>
</evidence>
<dbReference type="Proteomes" id="UP000677244">
    <property type="component" value="Unassembled WGS sequence"/>
</dbReference>
<keyword evidence="5 8" id="KW-0812">Transmembrane</keyword>